<keyword evidence="1" id="KW-0812">Transmembrane</keyword>
<proteinExistence type="predicted"/>
<gene>
    <name evidence="2" type="ORF">GCM10022215_19220</name>
</gene>
<evidence type="ECO:0000313" key="2">
    <source>
        <dbReference type="EMBL" id="GAA4118055.1"/>
    </source>
</evidence>
<comment type="caution">
    <text evidence="2">The sequence shown here is derived from an EMBL/GenBank/DDBJ whole genome shotgun (WGS) entry which is preliminary data.</text>
</comment>
<dbReference type="EMBL" id="BAAAZH010000013">
    <property type="protein sequence ID" value="GAA4118055.1"/>
    <property type="molecule type" value="Genomic_DNA"/>
</dbReference>
<evidence type="ECO:0008006" key="4">
    <source>
        <dbReference type="Google" id="ProtNLM"/>
    </source>
</evidence>
<evidence type="ECO:0000313" key="3">
    <source>
        <dbReference type="Proteomes" id="UP001501495"/>
    </source>
</evidence>
<keyword evidence="3" id="KW-1185">Reference proteome</keyword>
<keyword evidence="1" id="KW-0472">Membrane</keyword>
<protein>
    <recommendedName>
        <fullName evidence="4">Flp pilus assembly protein TadG</fullName>
    </recommendedName>
</protein>
<evidence type="ECO:0000256" key="1">
    <source>
        <dbReference type="SAM" id="Phobius"/>
    </source>
</evidence>
<dbReference type="RefSeq" id="WP_344733129.1">
    <property type="nucleotide sequence ID" value="NZ_BAAAZH010000013.1"/>
</dbReference>
<accession>A0ABP7XI35</accession>
<feature type="transmembrane region" description="Helical" evidence="1">
    <location>
        <begin position="20"/>
        <end position="42"/>
    </location>
</feature>
<name>A0ABP7XI35_9ACTN</name>
<organism evidence="2 3">
    <name type="scientific">Nocardioides fonticola</name>
    <dbReference type="NCBI Taxonomy" id="450363"/>
    <lineage>
        <taxon>Bacteria</taxon>
        <taxon>Bacillati</taxon>
        <taxon>Actinomycetota</taxon>
        <taxon>Actinomycetes</taxon>
        <taxon>Propionibacteriales</taxon>
        <taxon>Nocardioidaceae</taxon>
        <taxon>Nocardioides</taxon>
    </lineage>
</organism>
<dbReference type="Proteomes" id="UP001501495">
    <property type="component" value="Unassembled WGS sequence"/>
</dbReference>
<keyword evidence="1" id="KW-1133">Transmembrane helix</keyword>
<reference evidence="3" key="1">
    <citation type="journal article" date="2019" name="Int. J. Syst. Evol. Microbiol.">
        <title>The Global Catalogue of Microorganisms (GCM) 10K type strain sequencing project: providing services to taxonomists for standard genome sequencing and annotation.</title>
        <authorList>
            <consortium name="The Broad Institute Genomics Platform"/>
            <consortium name="The Broad Institute Genome Sequencing Center for Infectious Disease"/>
            <person name="Wu L."/>
            <person name="Ma J."/>
        </authorList>
    </citation>
    <scope>NUCLEOTIDE SEQUENCE [LARGE SCALE GENOMIC DNA]</scope>
    <source>
        <strain evidence="3">JCM 16703</strain>
    </source>
</reference>
<sequence>MIAPAGVAARRRRDERGNAIVEFCWLAILLLVPLVWIVLSVFEVQRGAFGVSAAARAAGRAYVLAPDDASGRVRAEAAARQALADQGIDDAPLRLVVTCTPFPADCHSGTSVVTVRVESRVDLPLLPKVLGGGAPSFALDATHRVPVGQYQEITGGAG</sequence>